<dbReference type="Gene3D" id="2.60.40.10">
    <property type="entry name" value="Immunoglobulins"/>
    <property type="match status" value="1"/>
</dbReference>
<evidence type="ECO:0000259" key="3">
    <source>
        <dbReference type="Pfam" id="PF23759"/>
    </source>
</evidence>
<evidence type="ECO:0000313" key="4">
    <source>
        <dbReference type="EMBL" id="PSK93465.1"/>
    </source>
</evidence>
<dbReference type="OrthoDB" id="869215at2"/>
<comment type="caution">
    <text evidence="4">The sequence shown here is derived from an EMBL/GenBank/DDBJ whole genome shotgun (WGS) entry which is preliminary data.</text>
</comment>
<feature type="domain" description="Secretion system C-terminal sorting" evidence="2">
    <location>
        <begin position="441"/>
        <end position="507"/>
    </location>
</feature>
<dbReference type="InterPro" id="IPR013783">
    <property type="entry name" value="Ig-like_fold"/>
</dbReference>
<gene>
    <name evidence="4" type="ORF">B0I18_102435</name>
</gene>
<feature type="domain" description="T9SS-like galactose binding" evidence="3">
    <location>
        <begin position="33"/>
        <end position="160"/>
    </location>
</feature>
<accession>A0A2P8D8B0</accession>
<dbReference type="EMBL" id="PYGD01000002">
    <property type="protein sequence ID" value="PSK93465.1"/>
    <property type="molecule type" value="Genomic_DNA"/>
</dbReference>
<dbReference type="Pfam" id="PF23759">
    <property type="entry name" value="GBD_T9SS_assoc"/>
    <property type="match status" value="1"/>
</dbReference>
<dbReference type="NCBIfam" id="TIGR04183">
    <property type="entry name" value="Por_Secre_tail"/>
    <property type="match status" value="1"/>
</dbReference>
<proteinExistence type="predicted"/>
<dbReference type="Proteomes" id="UP000240572">
    <property type="component" value="Unassembled WGS sequence"/>
</dbReference>
<protein>
    <submittedName>
        <fullName evidence="4">Putative secreted protein (Por secretion system target)</fullName>
    </submittedName>
</protein>
<reference evidence="4 5" key="1">
    <citation type="submission" date="2018-03" db="EMBL/GenBank/DDBJ databases">
        <title>Genomic Encyclopedia of Type Strains, Phase III (KMG-III): the genomes of soil and plant-associated and newly described type strains.</title>
        <authorList>
            <person name="Whitman W."/>
        </authorList>
    </citation>
    <scope>NUCLEOTIDE SEQUENCE [LARGE SCALE GENOMIC DNA]</scope>
    <source>
        <strain evidence="4 5">CGMCC 1.12700</strain>
    </source>
</reference>
<dbReference type="InterPro" id="IPR026444">
    <property type="entry name" value="Secre_tail"/>
</dbReference>
<evidence type="ECO:0000259" key="2">
    <source>
        <dbReference type="Pfam" id="PF18962"/>
    </source>
</evidence>
<dbReference type="AlphaFoldDB" id="A0A2P8D8B0"/>
<evidence type="ECO:0000256" key="1">
    <source>
        <dbReference type="SAM" id="SignalP"/>
    </source>
</evidence>
<dbReference type="Pfam" id="PF18962">
    <property type="entry name" value="Por_Secre_tail"/>
    <property type="match status" value="1"/>
</dbReference>
<keyword evidence="5" id="KW-1185">Reference proteome</keyword>
<dbReference type="RefSeq" id="WP_106522466.1">
    <property type="nucleotide sequence ID" value="NZ_PYGD01000002.1"/>
</dbReference>
<evidence type="ECO:0000313" key="5">
    <source>
        <dbReference type="Proteomes" id="UP000240572"/>
    </source>
</evidence>
<feature type="chain" id="PRO_5015142265" evidence="1">
    <location>
        <begin position="31"/>
        <end position="511"/>
    </location>
</feature>
<organism evidence="4 5">
    <name type="scientific">Taibaiella chishuiensis</name>
    <dbReference type="NCBI Taxonomy" id="1434707"/>
    <lineage>
        <taxon>Bacteria</taxon>
        <taxon>Pseudomonadati</taxon>
        <taxon>Bacteroidota</taxon>
        <taxon>Chitinophagia</taxon>
        <taxon>Chitinophagales</taxon>
        <taxon>Chitinophagaceae</taxon>
        <taxon>Taibaiella</taxon>
    </lineage>
</organism>
<dbReference type="InterPro" id="IPR056600">
    <property type="entry name" value="GBD_T9SS_assoc"/>
</dbReference>
<sequence length="511" mass="53520">MQLNFYQKACSSLKLFLVSLAVASAGIAAAQPANDNCSGATLITPGGIGTPCTLVSGTSVGATPSSTFPSCEDQVNVERDVWYRFVATAPDYTVSIQNLTNTNPLANYLSLYGLTVYSGNCSALSEIGCDGGVSGVLSDPATITVNGLIPGNTYYVQIWKSLSLDPSGNTLTNNNINFGVCLTATLPPPPPPVNDLCSGALPIFGTTPITGSTNSATNDVVSNLVFCGSSSVGITKGLWYKLSPAVTGELTVASCGSAFDTYLRVYSGSCGAFTSCEGYNDESTGCGGGFSSSSMVTFDAVAGIEYYVLLGGYGNATGFGNFTLSVTGVPLEVKMSALSGKISSGNQAQLSWSTYNERNNKGFEIQRSTDGKNFAYAGFVPSLGTKGNSNTEQAYGFTDPAAATGRLYYRLKQTDYDNRSSYSNTISLATGTTAFSLIATPNPVHDRLNIQIPGKAPMAMIQITDLSGKVCRSMQLSDDHTTIDVSSLANGIYLLKYTDALQTQTIKVQKQ</sequence>
<keyword evidence="1" id="KW-0732">Signal</keyword>
<feature type="signal peptide" evidence="1">
    <location>
        <begin position="1"/>
        <end position="30"/>
    </location>
</feature>
<name>A0A2P8D8B0_9BACT</name>